<dbReference type="Gene3D" id="3.40.50.970">
    <property type="match status" value="1"/>
</dbReference>
<protein>
    <recommendedName>
        <fullName evidence="2">Thiamine pyrophosphate enzyme N-terminal TPP-binding domain-containing protein</fullName>
    </recommendedName>
</protein>
<reference evidence="4" key="1">
    <citation type="journal article" date="2016" name="Nat. Commun.">
        <title>The Gonium pectorale genome demonstrates co-option of cell cycle regulation during the evolution of multicellularity.</title>
        <authorList>
            <person name="Hanschen E.R."/>
            <person name="Marriage T.N."/>
            <person name="Ferris P.J."/>
            <person name="Hamaji T."/>
            <person name="Toyoda A."/>
            <person name="Fujiyama A."/>
            <person name="Neme R."/>
            <person name="Noguchi H."/>
            <person name="Minakuchi Y."/>
            <person name="Suzuki M."/>
            <person name="Kawai-Toyooka H."/>
            <person name="Smith D.R."/>
            <person name="Sparks H."/>
            <person name="Anderson J."/>
            <person name="Bakaric R."/>
            <person name="Luria V."/>
            <person name="Karger A."/>
            <person name="Kirschner M.W."/>
            <person name="Durand P.M."/>
            <person name="Michod R.E."/>
            <person name="Nozaki H."/>
            <person name="Olson B.J."/>
        </authorList>
    </citation>
    <scope>NUCLEOTIDE SEQUENCE [LARGE SCALE GENOMIC DNA]</scope>
    <source>
        <strain evidence="4">NIES-2863</strain>
    </source>
</reference>
<dbReference type="AlphaFoldDB" id="A0A150H273"/>
<dbReference type="Proteomes" id="UP000075714">
    <property type="component" value="Unassembled WGS sequence"/>
</dbReference>
<evidence type="ECO:0000259" key="2">
    <source>
        <dbReference type="Pfam" id="PF02776"/>
    </source>
</evidence>
<dbReference type="STRING" id="33097.A0A150H273"/>
<dbReference type="InterPro" id="IPR045229">
    <property type="entry name" value="TPP_enz"/>
</dbReference>
<dbReference type="Pfam" id="PF02776">
    <property type="entry name" value="TPP_enzyme_N"/>
    <property type="match status" value="1"/>
</dbReference>
<comment type="similarity">
    <text evidence="1">Belongs to the TPP enzyme family.</text>
</comment>
<evidence type="ECO:0000313" key="4">
    <source>
        <dbReference type="Proteomes" id="UP000075714"/>
    </source>
</evidence>
<feature type="domain" description="Thiamine pyrophosphate enzyme N-terminal TPP-binding" evidence="2">
    <location>
        <begin position="8"/>
        <end position="68"/>
    </location>
</feature>
<dbReference type="GO" id="GO:0003984">
    <property type="term" value="F:acetolactate synthase activity"/>
    <property type="evidence" value="ECO:0007669"/>
    <property type="project" value="TreeGrafter"/>
</dbReference>
<dbReference type="OrthoDB" id="16262at2759"/>
<dbReference type="InterPro" id="IPR012001">
    <property type="entry name" value="Thiamin_PyroP_enz_TPP-bd_dom"/>
</dbReference>
<dbReference type="EMBL" id="LSYV01000003">
    <property type="protein sequence ID" value="KXZ56062.1"/>
    <property type="molecule type" value="Genomic_DNA"/>
</dbReference>
<evidence type="ECO:0000313" key="3">
    <source>
        <dbReference type="EMBL" id="KXZ56062.1"/>
    </source>
</evidence>
<dbReference type="CDD" id="cd07035">
    <property type="entry name" value="TPP_PYR_POX_like"/>
    <property type="match status" value="1"/>
</dbReference>
<dbReference type="PANTHER" id="PTHR18968:SF13">
    <property type="entry name" value="ACETOLACTATE SYNTHASE CATALYTIC SUBUNIT, MITOCHONDRIAL"/>
    <property type="match status" value="1"/>
</dbReference>
<dbReference type="PANTHER" id="PTHR18968">
    <property type="entry name" value="THIAMINE PYROPHOSPHATE ENZYMES"/>
    <property type="match status" value="1"/>
</dbReference>
<dbReference type="SUPFAM" id="SSF52518">
    <property type="entry name" value="Thiamin diphosphate-binding fold (THDP-binding)"/>
    <property type="match status" value="1"/>
</dbReference>
<evidence type="ECO:0000256" key="1">
    <source>
        <dbReference type="ARBA" id="ARBA00007812"/>
    </source>
</evidence>
<proteinExistence type="inferred from homology"/>
<sequence>MCDALGEIFAAGGNAKAAGRVGVCIATCGPGDTNLVTGLADGMMDSIPMVAITGQVPRRMIGTDAFQATPIVEVTHAITKHNYLVLDIKDLPRWHWNSWALA</sequence>
<dbReference type="GO" id="GO:0009099">
    <property type="term" value="P:L-valine biosynthetic process"/>
    <property type="evidence" value="ECO:0007669"/>
    <property type="project" value="TreeGrafter"/>
</dbReference>
<dbReference type="GO" id="GO:0005948">
    <property type="term" value="C:acetolactate synthase complex"/>
    <property type="evidence" value="ECO:0007669"/>
    <property type="project" value="TreeGrafter"/>
</dbReference>
<dbReference type="InterPro" id="IPR029061">
    <property type="entry name" value="THDP-binding"/>
</dbReference>
<keyword evidence="4" id="KW-1185">Reference proteome</keyword>
<accession>A0A150H273</accession>
<gene>
    <name evidence="3" type="ORF">GPECTOR_2g944</name>
</gene>
<comment type="caution">
    <text evidence="3">The sequence shown here is derived from an EMBL/GenBank/DDBJ whole genome shotgun (WGS) entry which is preliminary data.</text>
</comment>
<dbReference type="GO" id="GO:0050660">
    <property type="term" value="F:flavin adenine dinucleotide binding"/>
    <property type="evidence" value="ECO:0007669"/>
    <property type="project" value="TreeGrafter"/>
</dbReference>
<dbReference type="GO" id="GO:0009097">
    <property type="term" value="P:isoleucine biosynthetic process"/>
    <property type="evidence" value="ECO:0007669"/>
    <property type="project" value="TreeGrafter"/>
</dbReference>
<dbReference type="GO" id="GO:0030976">
    <property type="term" value="F:thiamine pyrophosphate binding"/>
    <property type="evidence" value="ECO:0007669"/>
    <property type="project" value="InterPro"/>
</dbReference>
<name>A0A150H273_GONPE</name>
<organism evidence="3 4">
    <name type="scientific">Gonium pectorale</name>
    <name type="common">Green alga</name>
    <dbReference type="NCBI Taxonomy" id="33097"/>
    <lineage>
        <taxon>Eukaryota</taxon>
        <taxon>Viridiplantae</taxon>
        <taxon>Chlorophyta</taxon>
        <taxon>core chlorophytes</taxon>
        <taxon>Chlorophyceae</taxon>
        <taxon>CS clade</taxon>
        <taxon>Chlamydomonadales</taxon>
        <taxon>Volvocaceae</taxon>
        <taxon>Gonium</taxon>
    </lineage>
</organism>